<dbReference type="Proteomes" id="UP001596039">
    <property type="component" value="Unassembled WGS sequence"/>
</dbReference>
<feature type="transmembrane region" description="Helical" evidence="2">
    <location>
        <begin position="38"/>
        <end position="57"/>
    </location>
</feature>
<name>A0ABW0NV47_9MICO</name>
<evidence type="ECO:0000313" key="4">
    <source>
        <dbReference type="Proteomes" id="UP001596039"/>
    </source>
</evidence>
<gene>
    <name evidence="3" type="ORF">ACFPJ4_10840</name>
</gene>
<keyword evidence="4" id="KW-1185">Reference proteome</keyword>
<feature type="compositionally biased region" description="Basic and acidic residues" evidence="1">
    <location>
        <begin position="220"/>
        <end position="238"/>
    </location>
</feature>
<sequence>MTQPSPSSLPSENFQRGLIFALLALPAGIIVWDIIWSAGFVASLVAFGVAWLAMRLYRFGSGGRISRNGAIAVTVVTVLTLVLAFISGYVIDNVVQFTQQTGGSIPEGIVDSRVWSFAFQDMVTGQAFVSLLLAAAFGLLGCFSILRGAFRQARMPQAESAPVAPPSGAQAPTDAASGAPSASGQTPDGRPRYGQMLDSQGLDNQTSEGTTLNGMPVDGRPLDGRSLDGRPLDGPDPK</sequence>
<accession>A0ABW0NV47</accession>
<feature type="transmembrane region" description="Helical" evidence="2">
    <location>
        <begin position="14"/>
        <end position="32"/>
    </location>
</feature>
<dbReference type="RefSeq" id="WP_386740429.1">
    <property type="nucleotide sequence ID" value="NZ_JBHSMG010000002.1"/>
</dbReference>
<dbReference type="EMBL" id="JBHSMG010000002">
    <property type="protein sequence ID" value="MFC5502734.1"/>
    <property type="molecule type" value="Genomic_DNA"/>
</dbReference>
<feature type="region of interest" description="Disordered" evidence="1">
    <location>
        <begin position="157"/>
        <end position="238"/>
    </location>
</feature>
<proteinExistence type="predicted"/>
<evidence type="ECO:0000256" key="2">
    <source>
        <dbReference type="SAM" id="Phobius"/>
    </source>
</evidence>
<evidence type="ECO:0000313" key="3">
    <source>
        <dbReference type="EMBL" id="MFC5502734.1"/>
    </source>
</evidence>
<evidence type="ECO:0000256" key="1">
    <source>
        <dbReference type="SAM" id="MobiDB-lite"/>
    </source>
</evidence>
<feature type="transmembrane region" description="Helical" evidence="2">
    <location>
        <begin position="127"/>
        <end position="146"/>
    </location>
</feature>
<comment type="caution">
    <text evidence="3">The sequence shown here is derived from an EMBL/GenBank/DDBJ whole genome shotgun (WGS) entry which is preliminary data.</text>
</comment>
<feature type="compositionally biased region" description="Polar residues" evidence="1">
    <location>
        <begin position="197"/>
        <end position="213"/>
    </location>
</feature>
<keyword evidence="2" id="KW-1133">Transmembrane helix</keyword>
<feature type="transmembrane region" description="Helical" evidence="2">
    <location>
        <begin position="69"/>
        <end position="91"/>
    </location>
</feature>
<reference evidence="4" key="1">
    <citation type="journal article" date="2019" name="Int. J. Syst. Evol. Microbiol.">
        <title>The Global Catalogue of Microorganisms (GCM) 10K type strain sequencing project: providing services to taxonomists for standard genome sequencing and annotation.</title>
        <authorList>
            <consortium name="The Broad Institute Genomics Platform"/>
            <consortium name="The Broad Institute Genome Sequencing Center for Infectious Disease"/>
            <person name="Wu L."/>
            <person name="Ma J."/>
        </authorList>
    </citation>
    <scope>NUCLEOTIDE SEQUENCE [LARGE SCALE GENOMIC DNA]</scope>
    <source>
        <strain evidence="4">CGMCC 4.6997</strain>
    </source>
</reference>
<keyword evidence="2" id="KW-0812">Transmembrane</keyword>
<keyword evidence="2" id="KW-0472">Membrane</keyword>
<protein>
    <submittedName>
        <fullName evidence="3">Uncharacterized protein</fullName>
    </submittedName>
</protein>
<organism evidence="3 4">
    <name type="scientific">Lysinimonas soli</name>
    <dbReference type="NCBI Taxonomy" id="1074233"/>
    <lineage>
        <taxon>Bacteria</taxon>
        <taxon>Bacillati</taxon>
        <taxon>Actinomycetota</taxon>
        <taxon>Actinomycetes</taxon>
        <taxon>Micrococcales</taxon>
        <taxon>Microbacteriaceae</taxon>
        <taxon>Lysinimonas</taxon>
    </lineage>
</organism>